<name>A0A7C8YEH9_OPUST</name>
<organism evidence="2">
    <name type="scientific">Opuntia streptacantha</name>
    <name type="common">Prickly pear cactus</name>
    <name type="synonym">Opuntia cardona</name>
    <dbReference type="NCBI Taxonomy" id="393608"/>
    <lineage>
        <taxon>Eukaryota</taxon>
        <taxon>Viridiplantae</taxon>
        <taxon>Streptophyta</taxon>
        <taxon>Embryophyta</taxon>
        <taxon>Tracheophyta</taxon>
        <taxon>Spermatophyta</taxon>
        <taxon>Magnoliopsida</taxon>
        <taxon>eudicotyledons</taxon>
        <taxon>Gunneridae</taxon>
        <taxon>Pentapetalae</taxon>
        <taxon>Caryophyllales</taxon>
        <taxon>Cactineae</taxon>
        <taxon>Cactaceae</taxon>
        <taxon>Opuntioideae</taxon>
        <taxon>Opuntia</taxon>
    </lineage>
</organism>
<evidence type="ECO:0000313" key="2">
    <source>
        <dbReference type="EMBL" id="MBA4616232.1"/>
    </source>
</evidence>
<reference evidence="2" key="2">
    <citation type="submission" date="2020-07" db="EMBL/GenBank/DDBJ databases">
        <authorList>
            <person name="Vera ALvarez R."/>
            <person name="Arias-Moreno D.M."/>
            <person name="Jimenez-Jacinto V."/>
            <person name="Jimenez-Bremont J.F."/>
            <person name="Swaminathan K."/>
            <person name="Moose S.P."/>
            <person name="Guerrero-Gonzalez M.L."/>
            <person name="Marino-Ramirez L."/>
            <person name="Landsman D."/>
            <person name="Rodriguez-Kessler M."/>
            <person name="Delgado-Sanchez P."/>
        </authorList>
    </citation>
    <scope>NUCLEOTIDE SEQUENCE</scope>
    <source>
        <tissue evidence="2">Cladode</tissue>
    </source>
</reference>
<feature type="region of interest" description="Disordered" evidence="1">
    <location>
        <begin position="1"/>
        <end position="41"/>
    </location>
</feature>
<dbReference type="EMBL" id="GISG01010661">
    <property type="protein sequence ID" value="MBA4616232.1"/>
    <property type="molecule type" value="Transcribed_RNA"/>
</dbReference>
<dbReference type="AlphaFoldDB" id="A0A7C8YEH9"/>
<evidence type="ECO:0000256" key="1">
    <source>
        <dbReference type="SAM" id="MobiDB-lite"/>
    </source>
</evidence>
<proteinExistence type="predicted"/>
<protein>
    <submittedName>
        <fullName evidence="2">Uncharacterized protein</fullName>
    </submittedName>
</protein>
<sequence>MVGNSSWVEGSVDEESTKSDEEYDDLAIQDGLENGYRSDDGEDIKVESLGSLSAHVENNKKENKYPPTLDMFLRTRSEPLTKALCLYTSVMPEKNENKIPSNNIRIRRRSLSIPAFGKRGECC</sequence>
<reference evidence="2" key="1">
    <citation type="journal article" date="2013" name="J. Plant Res.">
        <title>Effect of fungi and light on seed germination of three Opuntia species from semiarid lands of central Mexico.</title>
        <authorList>
            <person name="Delgado-Sanchez P."/>
            <person name="Jimenez-Bremont J.F."/>
            <person name="Guerrero-Gonzalez Mde L."/>
            <person name="Flores J."/>
        </authorList>
    </citation>
    <scope>NUCLEOTIDE SEQUENCE</scope>
    <source>
        <tissue evidence="2">Cladode</tissue>
    </source>
</reference>
<accession>A0A7C8YEH9</accession>